<protein>
    <submittedName>
        <fullName evidence="1">Uncharacterized protein</fullName>
    </submittedName>
</protein>
<reference evidence="1 2" key="1">
    <citation type="submission" date="2019-05" db="EMBL/GenBank/DDBJ databases">
        <title>Another draft genome of Portunus trituberculatus and its Hox gene families provides insights of decapod evolution.</title>
        <authorList>
            <person name="Jeong J.-H."/>
            <person name="Song I."/>
            <person name="Kim S."/>
            <person name="Choi T."/>
            <person name="Kim D."/>
            <person name="Ryu S."/>
            <person name="Kim W."/>
        </authorList>
    </citation>
    <scope>NUCLEOTIDE SEQUENCE [LARGE SCALE GENOMIC DNA]</scope>
    <source>
        <tissue evidence="1">Muscle</tissue>
    </source>
</reference>
<evidence type="ECO:0000313" key="2">
    <source>
        <dbReference type="Proteomes" id="UP000324222"/>
    </source>
</evidence>
<comment type="caution">
    <text evidence="1">The sequence shown here is derived from an EMBL/GenBank/DDBJ whole genome shotgun (WGS) entry which is preliminary data.</text>
</comment>
<organism evidence="1 2">
    <name type="scientific">Portunus trituberculatus</name>
    <name type="common">Swimming crab</name>
    <name type="synonym">Neptunus trituberculatus</name>
    <dbReference type="NCBI Taxonomy" id="210409"/>
    <lineage>
        <taxon>Eukaryota</taxon>
        <taxon>Metazoa</taxon>
        <taxon>Ecdysozoa</taxon>
        <taxon>Arthropoda</taxon>
        <taxon>Crustacea</taxon>
        <taxon>Multicrustacea</taxon>
        <taxon>Malacostraca</taxon>
        <taxon>Eumalacostraca</taxon>
        <taxon>Eucarida</taxon>
        <taxon>Decapoda</taxon>
        <taxon>Pleocyemata</taxon>
        <taxon>Brachyura</taxon>
        <taxon>Eubrachyura</taxon>
        <taxon>Portunoidea</taxon>
        <taxon>Portunidae</taxon>
        <taxon>Portuninae</taxon>
        <taxon>Portunus</taxon>
    </lineage>
</organism>
<gene>
    <name evidence="1" type="ORF">E2C01_086008</name>
</gene>
<sequence>MMAVIVAVMARPWGRDGRGPVLTNPDGSLRKQTVTSGLDCWQWRRTAFSVPLMLPPAEAVRVSTA</sequence>
<evidence type="ECO:0000313" key="1">
    <source>
        <dbReference type="EMBL" id="MPC91000.1"/>
    </source>
</evidence>
<accession>A0A5B7J2M4</accession>
<dbReference type="EMBL" id="VSRR010086241">
    <property type="protein sequence ID" value="MPC91000.1"/>
    <property type="molecule type" value="Genomic_DNA"/>
</dbReference>
<name>A0A5B7J2M4_PORTR</name>
<dbReference type="Proteomes" id="UP000324222">
    <property type="component" value="Unassembled WGS sequence"/>
</dbReference>
<keyword evidence="2" id="KW-1185">Reference proteome</keyword>
<dbReference type="AlphaFoldDB" id="A0A5B7J2M4"/>
<proteinExistence type="predicted"/>